<comment type="caution">
    <text evidence="14">The sequence shown here is derived from an EMBL/GenBank/DDBJ whole genome shotgun (WGS) entry which is preliminary data.</text>
</comment>
<dbReference type="FunFam" id="1.20.58.60:FF:000126">
    <property type="entry name" value="Spectrin repeat containing, nuclear envelope 1a"/>
    <property type="match status" value="1"/>
</dbReference>
<dbReference type="GO" id="GO:0005640">
    <property type="term" value="C:nuclear outer membrane"/>
    <property type="evidence" value="ECO:0007669"/>
    <property type="project" value="UniProtKB-SubCell"/>
</dbReference>
<dbReference type="EMBL" id="JAINUG010000027">
    <property type="protein sequence ID" value="KAJ8410369.1"/>
    <property type="molecule type" value="Genomic_DNA"/>
</dbReference>
<proteinExistence type="inferred from homology"/>
<dbReference type="PANTHER" id="PTHR14514:SF4">
    <property type="entry name" value="NESPRIN-2"/>
    <property type="match status" value="1"/>
</dbReference>
<keyword evidence="2" id="KW-0597">Phosphoprotein</keyword>
<evidence type="ECO:0000256" key="4">
    <source>
        <dbReference type="ARBA" id="ARBA00022737"/>
    </source>
</evidence>
<reference evidence="14" key="1">
    <citation type="journal article" date="2023" name="Science">
        <title>Genome structures resolve the early diversification of teleost fishes.</title>
        <authorList>
            <person name="Parey E."/>
            <person name="Louis A."/>
            <person name="Montfort J."/>
            <person name="Bouchez O."/>
            <person name="Roques C."/>
            <person name="Iampietro C."/>
            <person name="Lluch J."/>
            <person name="Castinel A."/>
            <person name="Donnadieu C."/>
            <person name="Desvignes T."/>
            <person name="Floi Bucao C."/>
            <person name="Jouanno E."/>
            <person name="Wen M."/>
            <person name="Mejri S."/>
            <person name="Dirks R."/>
            <person name="Jansen H."/>
            <person name="Henkel C."/>
            <person name="Chen W.J."/>
            <person name="Zahm M."/>
            <person name="Cabau C."/>
            <person name="Klopp C."/>
            <person name="Thompson A.W."/>
            <person name="Robinson-Rechavi M."/>
            <person name="Braasch I."/>
            <person name="Lecointre G."/>
            <person name="Bobe J."/>
            <person name="Postlethwait J.H."/>
            <person name="Berthelot C."/>
            <person name="Roest Crollius H."/>
            <person name="Guiguen Y."/>
        </authorList>
    </citation>
    <scope>NUCLEOTIDE SEQUENCE</scope>
    <source>
        <strain evidence="14">NC1722</strain>
    </source>
</reference>
<feature type="topological domain" description="Cytoplasmic" evidence="9">
    <location>
        <begin position="1"/>
        <end position="1348"/>
    </location>
</feature>
<evidence type="ECO:0000313" key="14">
    <source>
        <dbReference type="EMBL" id="KAJ8410369.1"/>
    </source>
</evidence>
<feature type="region of interest" description="Disordered" evidence="11">
    <location>
        <begin position="1313"/>
        <end position="1338"/>
    </location>
</feature>
<name>A0AAD7WW22_9TELE</name>
<dbReference type="PANTHER" id="PTHR14514">
    <property type="entry name" value="PKA ANCHORING PROTEIN"/>
    <property type="match status" value="1"/>
</dbReference>
<dbReference type="Proteomes" id="UP001221898">
    <property type="component" value="Unassembled WGS sequence"/>
</dbReference>
<evidence type="ECO:0000259" key="13">
    <source>
        <dbReference type="PROSITE" id="PS51049"/>
    </source>
</evidence>
<sequence length="1399" mass="158819">MSDPPCQGDAVELVRAQIEALSELQPSMEALQGTLKAVLEVSKELVGQMEPQASLFIQSETQMLSQGVARLDGALALRLRQLQEELDLLQEFHRHLQFLEQHLRDFESRLTRTSSQDHNPKALQTDLLQLTALTSDLDALNQLGRAVVLSDGTARRLRDLGAQWALASSDAMVTCCELQAGALWRQSLQQKCESWRCFLQSVEENLPKENVLGRSPDPLPRQLTAHREFQVRVSIGSQILNSVIVEALDLLDRGEVEDRYGLIRKLAQQTGRWQGTVERAWQRGALLQGLMGQQQVYAHGLRTLRRLLSDTDHLLSPTGGPAHYSLHQLHQSLQEHKHAEKQFWQHQGLYLRTLEAGGALVSAGATAMQAQLQDELRALREAWERAQGILRERRILTEAVLQNWECCQTRLADSRHRLEELKDRLKQPLPELLEELQITEQLTKEDEKSLEEWHHGLAQPANERVELVRHISPDDMALLQEREEGLRSQWEELCLKVSLCKQETADRLDTWTVFKEKKKQLCNWLTRFESEVAHSGHLTAEETAERLNKDYMEELNFFSENKTHLKQLGERLIRAGDRAKEAVVKDMLKDVDDQWQHTTGCVESRMRQLQQRQDRVQELHRTVSGLRTQLSRTEANLATPLLYSECHSREIQRRLAEQQGLEQDVEQQSEGIAAVQALCDLLAWDADDVETASMRESTLSLDRRLRNIRTLTAQRKSRINETQRLWREFLDDHEHFKDWLRTAEQTAAHPDSGPILYTAAKEEVKKFEALQREVQERLAPLELLNVRYRRLARENRTDTAGSLKVTVHEGNQRWDALQQRTTAILRRLKDFTSQWEEFDVTKERTIMWLVKMDLRLTDVEHFSEGDAHNKMEQLEGLRQEISLGSERISQLTAFGERLIQRSVSQDGVLIQDQLSNLRSDHQQLVGRAARFYQRLIQSRPASDGWPELSVQASSHLLTLAQEQSGGEIQDAGGFPSHEGELEATACASASGTSVTEPSPWPSPEPQETISQGVIPGLGASPTQTPRKQGYAELVSECSGSIDHVKRVSLILDDVEEPAVEQGLPGLAVADKQSGVIQRWEVLQAMSPQCRVPHDPPQPTSDLSDIIAWLSWALPELEQLQGLEPTASVHDMETSVNRLKAMQRTFDTYKGAVIALNLSRPEPQQGAEGGADAEGLRDMNQAWVKACALLEQWEERLRSALLRCQEFHQTLQSLLLWVASAESQRLAVNVQDPALGPDALREHGNTLTGLERELQAKQQQVGTLQAISTQLLREGGAGEEDSDEPQEKLHVISHKLQLLLHEVAQDQRVIQERLEQEGETAAVGQPAENRRPERRDRSPPRSFFHRVLRAAFPLHLLLLLLLTLACLVPAWEEDYRCTQSNNFGRSLYPMLHYTNGPPPT</sequence>
<feature type="coiled-coil region" evidence="10">
    <location>
        <begin position="89"/>
        <end position="116"/>
    </location>
</feature>
<protein>
    <recommendedName>
        <fullName evidence="13">KASH domain-containing protein</fullName>
    </recommendedName>
</protein>
<feature type="topological domain" description="Perinuclear space" evidence="9">
    <location>
        <begin position="1370"/>
        <end position="1399"/>
    </location>
</feature>
<evidence type="ECO:0000256" key="12">
    <source>
        <dbReference type="SAM" id="Phobius"/>
    </source>
</evidence>
<keyword evidence="15" id="KW-1185">Reference proteome</keyword>
<dbReference type="InterPro" id="IPR018159">
    <property type="entry name" value="Spectrin/alpha-actinin"/>
</dbReference>
<dbReference type="SMART" id="SM00150">
    <property type="entry name" value="SPEC"/>
    <property type="match status" value="7"/>
</dbReference>
<dbReference type="CDD" id="cd00176">
    <property type="entry name" value="SPEC"/>
    <property type="match status" value="2"/>
</dbReference>
<dbReference type="PROSITE" id="PS51049">
    <property type="entry name" value="KASH"/>
    <property type="match status" value="1"/>
</dbReference>
<evidence type="ECO:0000256" key="7">
    <source>
        <dbReference type="ARBA" id="ARBA00023242"/>
    </source>
</evidence>
<keyword evidence="6 9" id="KW-0472">Membrane</keyword>
<dbReference type="SMART" id="SM01249">
    <property type="entry name" value="KASH"/>
    <property type="match status" value="1"/>
</dbReference>
<evidence type="ECO:0000256" key="1">
    <source>
        <dbReference type="ARBA" id="ARBA00008619"/>
    </source>
</evidence>
<dbReference type="Gene3D" id="1.20.58.60">
    <property type="match status" value="7"/>
</dbReference>
<keyword evidence="3 9" id="KW-0812">Transmembrane</keyword>
<feature type="region of interest" description="Disordered" evidence="11">
    <location>
        <begin position="987"/>
        <end position="1028"/>
    </location>
</feature>
<feature type="coiled-coil region" evidence="10">
    <location>
        <begin position="1239"/>
        <end position="1266"/>
    </location>
</feature>
<comment type="similarity">
    <text evidence="1">Belongs to the nesprin family.</text>
</comment>
<keyword evidence="4" id="KW-0677">Repeat</keyword>
<keyword evidence="5 12" id="KW-1133">Transmembrane helix</keyword>
<dbReference type="InterPro" id="IPR002017">
    <property type="entry name" value="Spectrin_repeat"/>
</dbReference>
<organism evidence="14 15">
    <name type="scientific">Aldrovandia affinis</name>
    <dbReference type="NCBI Taxonomy" id="143900"/>
    <lineage>
        <taxon>Eukaryota</taxon>
        <taxon>Metazoa</taxon>
        <taxon>Chordata</taxon>
        <taxon>Craniata</taxon>
        <taxon>Vertebrata</taxon>
        <taxon>Euteleostomi</taxon>
        <taxon>Actinopterygii</taxon>
        <taxon>Neopterygii</taxon>
        <taxon>Teleostei</taxon>
        <taxon>Notacanthiformes</taxon>
        <taxon>Halosauridae</taxon>
        <taxon>Aldrovandia</taxon>
    </lineage>
</organism>
<dbReference type="Pfam" id="PF00435">
    <property type="entry name" value="Spectrin"/>
    <property type="match status" value="1"/>
</dbReference>
<gene>
    <name evidence="14" type="ORF">AAFF_G00203500</name>
</gene>
<evidence type="ECO:0000256" key="8">
    <source>
        <dbReference type="ARBA" id="ARBA00046312"/>
    </source>
</evidence>
<evidence type="ECO:0000256" key="5">
    <source>
        <dbReference type="ARBA" id="ARBA00022989"/>
    </source>
</evidence>
<evidence type="ECO:0000256" key="3">
    <source>
        <dbReference type="ARBA" id="ARBA00022692"/>
    </source>
</evidence>
<feature type="transmembrane region" description="Helical" evidence="12">
    <location>
        <begin position="1349"/>
        <end position="1370"/>
    </location>
</feature>
<feature type="compositionally biased region" description="Basic and acidic residues" evidence="11">
    <location>
        <begin position="1327"/>
        <end position="1338"/>
    </location>
</feature>
<dbReference type="SUPFAM" id="SSF46966">
    <property type="entry name" value="Spectrin repeat"/>
    <property type="match status" value="8"/>
</dbReference>
<accession>A0AAD7WW22</accession>
<evidence type="ECO:0000256" key="2">
    <source>
        <dbReference type="ARBA" id="ARBA00022553"/>
    </source>
</evidence>
<evidence type="ECO:0000256" key="10">
    <source>
        <dbReference type="SAM" id="Coils"/>
    </source>
</evidence>
<dbReference type="Pfam" id="PF10541">
    <property type="entry name" value="KASH"/>
    <property type="match status" value="1"/>
</dbReference>
<comment type="subcellular location">
    <subcellularLocation>
        <location evidence="8">Nucleus outer membrane</location>
        <topology evidence="8">Single-pass type IV membrane protein</topology>
    </subcellularLocation>
</comment>
<evidence type="ECO:0000313" key="15">
    <source>
        <dbReference type="Proteomes" id="UP001221898"/>
    </source>
</evidence>
<dbReference type="FunFam" id="1.20.58.60:FF:000157">
    <property type="entry name" value="Nesprin-1 isoform 1"/>
    <property type="match status" value="1"/>
</dbReference>
<keyword evidence="7" id="KW-0539">Nucleus</keyword>
<evidence type="ECO:0000256" key="6">
    <source>
        <dbReference type="ARBA" id="ARBA00023136"/>
    </source>
</evidence>
<evidence type="ECO:0000256" key="9">
    <source>
        <dbReference type="PROSITE-ProRule" id="PRU00385"/>
    </source>
</evidence>
<keyword evidence="10" id="KW-0175">Coiled coil</keyword>
<feature type="domain" description="KASH" evidence="13">
    <location>
        <begin position="1340"/>
        <end position="1399"/>
    </location>
</feature>
<dbReference type="InterPro" id="IPR012315">
    <property type="entry name" value="KASH"/>
</dbReference>
<evidence type="ECO:0000256" key="11">
    <source>
        <dbReference type="SAM" id="MobiDB-lite"/>
    </source>
</evidence>